<dbReference type="KEGG" id="moz:MoryE10_15130"/>
<dbReference type="InterPro" id="IPR006113">
    <property type="entry name" value="6PGDH_Gnd/GntZ"/>
</dbReference>
<dbReference type="NCBIfam" id="NF006765">
    <property type="entry name" value="PRK09287.1"/>
    <property type="match status" value="1"/>
</dbReference>
<evidence type="ECO:0000256" key="13">
    <source>
        <dbReference type="RuleBase" id="RU000485"/>
    </source>
</evidence>
<dbReference type="RefSeq" id="WP_221048709.1">
    <property type="nucleotide sequence ID" value="NZ_AP019782.1"/>
</dbReference>
<evidence type="ECO:0000256" key="8">
    <source>
        <dbReference type="ARBA" id="ARBA00023002"/>
    </source>
</evidence>
<dbReference type="Pfam" id="PF00393">
    <property type="entry name" value="6PGD"/>
    <property type="match status" value="1"/>
</dbReference>
<keyword evidence="10 12" id="KW-0570">Pentose shunt</keyword>
<reference evidence="15" key="1">
    <citation type="submission" date="2019-06" db="EMBL/GenBank/DDBJ databases">
        <title>Complete genome sequence of Methylogaea oryzae strain JCM16910.</title>
        <authorList>
            <person name="Asakawa S."/>
        </authorList>
    </citation>
    <scope>NUCLEOTIDE SEQUENCE</scope>
    <source>
        <strain evidence="15">E10</strain>
    </source>
</reference>
<evidence type="ECO:0000256" key="4">
    <source>
        <dbReference type="ARBA" id="ARBA00011738"/>
    </source>
</evidence>
<dbReference type="InterPro" id="IPR006115">
    <property type="entry name" value="6PGDH_NADP-bd"/>
</dbReference>
<evidence type="ECO:0000313" key="16">
    <source>
        <dbReference type="Proteomes" id="UP000824988"/>
    </source>
</evidence>
<dbReference type="GO" id="GO:0050661">
    <property type="term" value="F:NADP binding"/>
    <property type="evidence" value="ECO:0007669"/>
    <property type="project" value="InterPro"/>
</dbReference>
<dbReference type="EC" id="1.1.1.44" evidence="5 12"/>
<evidence type="ECO:0000256" key="3">
    <source>
        <dbReference type="ARBA" id="ARBA00008419"/>
    </source>
</evidence>
<keyword evidence="16" id="KW-1185">Reference proteome</keyword>
<dbReference type="UniPathway" id="UPA00115"/>
<dbReference type="InterPro" id="IPR006114">
    <property type="entry name" value="6PGDH_C"/>
</dbReference>
<dbReference type="NCBIfam" id="TIGR00873">
    <property type="entry name" value="gnd"/>
    <property type="match status" value="1"/>
</dbReference>
<accession>A0A8D4VPL2</accession>
<dbReference type="InterPro" id="IPR006183">
    <property type="entry name" value="Pgluconate_DH"/>
</dbReference>
<keyword evidence="9 13" id="KW-0311">Gluconate utilization</keyword>
<dbReference type="PROSITE" id="PS00461">
    <property type="entry name" value="6PGD"/>
    <property type="match status" value="1"/>
</dbReference>
<dbReference type="FunFam" id="1.10.1040.10:FF:000002">
    <property type="entry name" value="6-phosphogluconate dehydrogenase, decarboxylating"/>
    <property type="match status" value="1"/>
</dbReference>
<dbReference type="GO" id="GO:0004616">
    <property type="term" value="F:phosphogluconate dehydrogenase (decarboxylating) activity"/>
    <property type="evidence" value="ECO:0007669"/>
    <property type="project" value="UniProtKB-EC"/>
</dbReference>
<comment type="catalytic activity">
    <reaction evidence="11 12 13">
        <text>6-phospho-D-gluconate + NADP(+) = D-ribulose 5-phosphate + CO2 + NADPH</text>
        <dbReference type="Rhea" id="RHEA:10116"/>
        <dbReference type="ChEBI" id="CHEBI:16526"/>
        <dbReference type="ChEBI" id="CHEBI:57783"/>
        <dbReference type="ChEBI" id="CHEBI:58121"/>
        <dbReference type="ChEBI" id="CHEBI:58349"/>
        <dbReference type="ChEBI" id="CHEBI:58759"/>
        <dbReference type="EC" id="1.1.1.44"/>
    </reaction>
</comment>
<comment type="function">
    <text evidence="1 12">Catalyzes the oxidative decarboxylation of 6-phosphogluconate to ribulose 5-phosphate and CO(2), with concomitant reduction of NADP to NADPH.</text>
</comment>
<protein>
    <recommendedName>
        <fullName evidence="6 12">6-phosphogluconate dehydrogenase, decarboxylating</fullName>
        <ecNumber evidence="5 12">1.1.1.44</ecNumber>
    </recommendedName>
</protein>
<gene>
    <name evidence="15" type="primary">gnd</name>
    <name evidence="15" type="ORF">MoryE10_15130</name>
</gene>
<dbReference type="PIRSF" id="PIRSF000109">
    <property type="entry name" value="6PGD"/>
    <property type="match status" value="1"/>
</dbReference>
<name>A0A8D4VPL2_9GAMM</name>
<evidence type="ECO:0000256" key="12">
    <source>
        <dbReference type="PIRNR" id="PIRNR000109"/>
    </source>
</evidence>
<evidence type="ECO:0000256" key="7">
    <source>
        <dbReference type="ARBA" id="ARBA00022857"/>
    </source>
</evidence>
<dbReference type="Pfam" id="PF03446">
    <property type="entry name" value="NAD_binding_2"/>
    <property type="match status" value="1"/>
</dbReference>
<evidence type="ECO:0000256" key="5">
    <source>
        <dbReference type="ARBA" id="ARBA00013011"/>
    </source>
</evidence>
<dbReference type="SMART" id="SM01350">
    <property type="entry name" value="6PGD"/>
    <property type="match status" value="1"/>
</dbReference>
<proteinExistence type="inferred from homology"/>
<dbReference type="InterPro" id="IPR006184">
    <property type="entry name" value="6PGdom_BS"/>
</dbReference>
<evidence type="ECO:0000256" key="9">
    <source>
        <dbReference type="ARBA" id="ARBA00023064"/>
    </source>
</evidence>
<feature type="domain" description="6-phosphogluconate dehydrogenase C-terminal" evidence="14">
    <location>
        <begin position="203"/>
        <end position="493"/>
    </location>
</feature>
<comment type="subunit">
    <text evidence="4 12">Homodimer.</text>
</comment>
<evidence type="ECO:0000256" key="2">
    <source>
        <dbReference type="ARBA" id="ARBA00004874"/>
    </source>
</evidence>
<dbReference type="AlphaFoldDB" id="A0A8D4VPL2"/>
<dbReference type="GO" id="GO:0006098">
    <property type="term" value="P:pentose-phosphate shunt"/>
    <property type="evidence" value="ECO:0007669"/>
    <property type="project" value="UniProtKB-UniPathway"/>
</dbReference>
<comment type="pathway">
    <text evidence="2 12 13">Carbohydrate degradation; pentose phosphate pathway; D-ribulose 5-phosphate from D-glucose 6-phosphate (oxidative stage): step 3/3.</text>
</comment>
<evidence type="ECO:0000259" key="14">
    <source>
        <dbReference type="SMART" id="SM01350"/>
    </source>
</evidence>
<dbReference type="Proteomes" id="UP000824988">
    <property type="component" value="Chromosome"/>
</dbReference>
<keyword evidence="8 12" id="KW-0560">Oxidoreductase</keyword>
<evidence type="ECO:0000313" key="15">
    <source>
        <dbReference type="EMBL" id="BBL70907.1"/>
    </source>
</evidence>
<keyword evidence="7 12" id="KW-0521">NADP</keyword>
<organism evidence="15 16">
    <name type="scientific">Methylogaea oryzae</name>
    <dbReference type="NCBI Taxonomy" id="1295382"/>
    <lineage>
        <taxon>Bacteria</taxon>
        <taxon>Pseudomonadati</taxon>
        <taxon>Pseudomonadota</taxon>
        <taxon>Gammaproteobacteria</taxon>
        <taxon>Methylococcales</taxon>
        <taxon>Methylococcaceae</taxon>
        <taxon>Methylogaea</taxon>
    </lineage>
</organism>
<evidence type="ECO:0000256" key="6">
    <source>
        <dbReference type="ARBA" id="ARBA00018193"/>
    </source>
</evidence>
<dbReference type="PANTHER" id="PTHR11811">
    <property type="entry name" value="6-PHOSPHOGLUCONATE DEHYDROGENASE"/>
    <property type="match status" value="1"/>
</dbReference>
<dbReference type="EMBL" id="AP019782">
    <property type="protein sequence ID" value="BBL70907.1"/>
    <property type="molecule type" value="Genomic_DNA"/>
</dbReference>
<dbReference type="GO" id="GO:0019521">
    <property type="term" value="P:D-gluconate metabolic process"/>
    <property type="evidence" value="ECO:0007669"/>
    <property type="project" value="UniProtKB-KW"/>
</dbReference>
<dbReference type="FunFam" id="1.20.5.320:FF:000002">
    <property type="entry name" value="6-phosphogluconate dehydrogenase, decarboxylating"/>
    <property type="match status" value="1"/>
</dbReference>
<sequence length="502" mass="54897">MSNANADIGLVGLGVMGQNLALNIADHGYTIAVYNRHHEITDAFVAHCREKEPSHERVLGCAELAEFARSIKRPRKIVLLIKAGEATDSTIAALLPHLEAGDILIDGGNAYWLDTIRREKELTAKGFEFIGSGVSGGETGARFGPSLMPGGSRAAWAQLEPIWTAIAAKIDPETGLPLEGAAKGRPVSGGVPCTAYIGENGAGHYVKMVHNGIEYIDMQLICEAYWLLKNLLDLDAKAISDIFRRWEQGPLSSYLIEITADILQQEDRAGGYLVDKVLDTAGQKGTGEWTAASALEQAAPANAIAEAVFARSLSALKEERVAASTVLQGPPLRTQADRTALIDAVHDALYCAKICAYAQGFQLMERAQQTYGWQLDFGTIAQIWRGGCIIRARFLQKITDAYRQNPGLQNLMLDPYFSQALHEGQGHWRETLVLAVRNGLPVPAFSSALAYFDGYRSANLPANLLQAQRDYFGAHTYERVDQPRGKFFHVDWPAPDRPERPI</sequence>
<evidence type="ECO:0000256" key="10">
    <source>
        <dbReference type="ARBA" id="ARBA00023126"/>
    </source>
</evidence>
<evidence type="ECO:0000256" key="1">
    <source>
        <dbReference type="ARBA" id="ARBA00002526"/>
    </source>
</evidence>
<comment type="similarity">
    <text evidence="3 12 13">Belongs to the 6-phosphogluconate dehydrogenase family.</text>
</comment>
<evidence type="ECO:0000256" key="11">
    <source>
        <dbReference type="ARBA" id="ARBA00048640"/>
    </source>
</evidence>